<evidence type="ECO:0000313" key="2">
    <source>
        <dbReference type="Proteomes" id="UP000219338"/>
    </source>
</evidence>
<protein>
    <submittedName>
        <fullName evidence="1">Uncharacterized protein</fullName>
    </submittedName>
</protein>
<evidence type="ECO:0000313" key="1">
    <source>
        <dbReference type="EMBL" id="SJL09180.1"/>
    </source>
</evidence>
<name>A0A284RKA3_ARMOS</name>
<sequence>MSEVFIDWTGIKNALGEPSLPTAAIYNAFRWGQLTRFQSSSKLQAERLRAMKNPAQYLPGLYLGDAKNDEALKGFFLYHDFTEERNTGIISIDDSVTLAVADPDRVDDQVSSKVLLVRNPATGPAQSQPISSMMAVQTSSRLTRPRRLDAEHRIIDVAFDFNFLPRVNVMFCSPPSDVTDSDIITSPAIVDTASGTTWVNGPNLRNHKAGYVEADAPVVPGRHGNLNYADGTSVHINMHCGILTLVSKPILADSYRFVVLKDFHYGVVDYTDRPLIDDRHIGILGAAPSSFVPPTGLNYDGNKTLIQAMYADSGELIEEPSVVISLGKGRVDGWMWCGPGSHPSLKDKPMTGLFRSAVKKDGRPDMFWTVPLTRIELVSSGGHSNVLIEIPYTVRLDLGSTLNSFQEITMQQISTHLKLVRTVAQSGSPIRPTLSEKQDYASVILHLEDSELQWCIAVPFHAFFGFHNKVDDEVYDGMPLTFDDQTFFREQDQTPFGVLGAPFFSLMAIELRSVQGRNAMEG</sequence>
<dbReference type="InterPro" id="IPR021109">
    <property type="entry name" value="Peptidase_aspartic_dom_sf"/>
</dbReference>
<proteinExistence type="predicted"/>
<dbReference type="SUPFAM" id="SSF50630">
    <property type="entry name" value="Acid proteases"/>
    <property type="match status" value="1"/>
</dbReference>
<organism evidence="1 2">
    <name type="scientific">Armillaria ostoyae</name>
    <name type="common">Armillaria root rot fungus</name>
    <dbReference type="NCBI Taxonomy" id="47428"/>
    <lineage>
        <taxon>Eukaryota</taxon>
        <taxon>Fungi</taxon>
        <taxon>Dikarya</taxon>
        <taxon>Basidiomycota</taxon>
        <taxon>Agaricomycotina</taxon>
        <taxon>Agaricomycetes</taxon>
        <taxon>Agaricomycetidae</taxon>
        <taxon>Agaricales</taxon>
        <taxon>Marasmiineae</taxon>
        <taxon>Physalacriaceae</taxon>
        <taxon>Armillaria</taxon>
    </lineage>
</organism>
<keyword evidence="2" id="KW-1185">Reference proteome</keyword>
<dbReference type="AlphaFoldDB" id="A0A284RKA3"/>
<dbReference type="EMBL" id="FUEG01000010">
    <property type="protein sequence ID" value="SJL09180.1"/>
    <property type="molecule type" value="Genomic_DNA"/>
</dbReference>
<gene>
    <name evidence="1" type="ORF">ARMOST_12556</name>
</gene>
<dbReference type="Proteomes" id="UP000219338">
    <property type="component" value="Unassembled WGS sequence"/>
</dbReference>
<reference evidence="2" key="1">
    <citation type="journal article" date="2017" name="Nat. Ecol. Evol.">
        <title>Genome expansion and lineage-specific genetic innovations in the forest pathogenic fungi Armillaria.</title>
        <authorList>
            <person name="Sipos G."/>
            <person name="Prasanna A.N."/>
            <person name="Walter M.C."/>
            <person name="O'Connor E."/>
            <person name="Balint B."/>
            <person name="Krizsan K."/>
            <person name="Kiss B."/>
            <person name="Hess J."/>
            <person name="Varga T."/>
            <person name="Slot J."/>
            <person name="Riley R."/>
            <person name="Boka B."/>
            <person name="Rigling D."/>
            <person name="Barry K."/>
            <person name="Lee J."/>
            <person name="Mihaltcheva S."/>
            <person name="LaButti K."/>
            <person name="Lipzen A."/>
            <person name="Waldron R."/>
            <person name="Moloney N.M."/>
            <person name="Sperisen C."/>
            <person name="Kredics L."/>
            <person name="Vagvoelgyi C."/>
            <person name="Patrignani A."/>
            <person name="Fitzpatrick D."/>
            <person name="Nagy I."/>
            <person name="Doyle S."/>
            <person name="Anderson J.B."/>
            <person name="Grigoriev I.V."/>
            <person name="Gueldener U."/>
            <person name="Muensterkoetter M."/>
            <person name="Nagy L.G."/>
        </authorList>
    </citation>
    <scope>NUCLEOTIDE SEQUENCE [LARGE SCALE GENOMIC DNA]</scope>
    <source>
        <strain evidence="2">C18/9</strain>
    </source>
</reference>
<accession>A0A284RKA3</accession>
<dbReference type="Gene3D" id="2.40.70.10">
    <property type="entry name" value="Acid Proteases"/>
    <property type="match status" value="1"/>
</dbReference>